<name>A0A6A7BGL6_9PLEO</name>
<evidence type="ECO:0000256" key="1">
    <source>
        <dbReference type="SAM" id="MobiDB-lite"/>
    </source>
</evidence>
<sequence length="253" mass="24952">MFIHTLATLLALSATTQAVAFNGPEPTRTSSTGNTNGWTPKPTSLAPPFLSLFARKSDQNALCGYVEGLAKYPLSCATGSCRQNTSLNWFGCCADADDASCNNSIVTRCVASASVDACVADAACYENPRVMACADSSAPFCVQMRTVVGGQATLSHFVCAAKETMVLVKGKAVATGEGSGSSAMTAAATGSGKGDDGGASAAGVRSTMGAQSGNGGVNVAATTSVATAGAAVQTAKGLVGAVGGVVGAVAMLL</sequence>
<evidence type="ECO:0000256" key="2">
    <source>
        <dbReference type="SAM" id="SignalP"/>
    </source>
</evidence>
<dbReference type="OrthoDB" id="5347452at2759"/>
<feature type="signal peptide" evidence="2">
    <location>
        <begin position="1"/>
        <end position="18"/>
    </location>
</feature>
<feature type="chain" id="PRO_5025355497" description="Extracellular membrane protein CFEM domain-containing protein" evidence="2">
    <location>
        <begin position="19"/>
        <end position="253"/>
    </location>
</feature>
<evidence type="ECO:0000313" key="4">
    <source>
        <dbReference type="Proteomes" id="UP000799423"/>
    </source>
</evidence>
<keyword evidence="4" id="KW-1185">Reference proteome</keyword>
<gene>
    <name evidence="3" type="ORF">T440DRAFT_291503</name>
</gene>
<keyword evidence="2" id="KW-0732">Signal</keyword>
<feature type="compositionally biased region" description="Low complexity" evidence="1">
    <location>
        <begin position="175"/>
        <end position="190"/>
    </location>
</feature>
<dbReference type="Proteomes" id="UP000799423">
    <property type="component" value="Unassembled WGS sequence"/>
</dbReference>
<evidence type="ECO:0008006" key="5">
    <source>
        <dbReference type="Google" id="ProtNLM"/>
    </source>
</evidence>
<proteinExistence type="predicted"/>
<protein>
    <recommendedName>
        <fullName evidence="5">Extracellular membrane protein CFEM domain-containing protein</fullName>
    </recommendedName>
</protein>
<organism evidence="3 4">
    <name type="scientific">Plenodomus tracheiphilus IPT5</name>
    <dbReference type="NCBI Taxonomy" id="1408161"/>
    <lineage>
        <taxon>Eukaryota</taxon>
        <taxon>Fungi</taxon>
        <taxon>Dikarya</taxon>
        <taxon>Ascomycota</taxon>
        <taxon>Pezizomycotina</taxon>
        <taxon>Dothideomycetes</taxon>
        <taxon>Pleosporomycetidae</taxon>
        <taxon>Pleosporales</taxon>
        <taxon>Pleosporineae</taxon>
        <taxon>Leptosphaeriaceae</taxon>
        <taxon>Plenodomus</taxon>
    </lineage>
</organism>
<feature type="region of interest" description="Disordered" evidence="1">
    <location>
        <begin position="175"/>
        <end position="205"/>
    </location>
</feature>
<dbReference type="AlphaFoldDB" id="A0A6A7BGL6"/>
<accession>A0A6A7BGL6</accession>
<evidence type="ECO:0000313" key="3">
    <source>
        <dbReference type="EMBL" id="KAF2853847.1"/>
    </source>
</evidence>
<dbReference type="EMBL" id="MU006294">
    <property type="protein sequence ID" value="KAF2853847.1"/>
    <property type="molecule type" value="Genomic_DNA"/>
</dbReference>
<reference evidence="3" key="1">
    <citation type="submission" date="2020-01" db="EMBL/GenBank/DDBJ databases">
        <authorList>
            <consortium name="DOE Joint Genome Institute"/>
            <person name="Haridas S."/>
            <person name="Albert R."/>
            <person name="Binder M."/>
            <person name="Bloem J."/>
            <person name="Labutti K."/>
            <person name="Salamov A."/>
            <person name="Andreopoulos B."/>
            <person name="Baker S.E."/>
            <person name="Barry K."/>
            <person name="Bills G."/>
            <person name="Bluhm B.H."/>
            <person name="Cannon C."/>
            <person name="Castanera R."/>
            <person name="Culley D.E."/>
            <person name="Daum C."/>
            <person name="Ezra D."/>
            <person name="Gonzalez J.B."/>
            <person name="Henrissat B."/>
            <person name="Kuo A."/>
            <person name="Liang C."/>
            <person name="Lipzen A."/>
            <person name="Lutzoni F."/>
            <person name="Magnuson J."/>
            <person name="Mondo S."/>
            <person name="Nolan M."/>
            <person name="Ohm R."/>
            <person name="Pangilinan J."/>
            <person name="Park H.-J."/>
            <person name="Ramirez L."/>
            <person name="Alfaro M."/>
            <person name="Sun H."/>
            <person name="Tritt A."/>
            <person name="Yoshinaga Y."/>
            <person name="Zwiers L.-H."/>
            <person name="Turgeon B.G."/>
            <person name="Goodwin S.B."/>
            <person name="Spatafora J.W."/>
            <person name="Crous P.W."/>
            <person name="Grigoriev I.V."/>
        </authorList>
    </citation>
    <scope>NUCLEOTIDE SEQUENCE</scope>
    <source>
        <strain evidence="3">IPT5</strain>
    </source>
</reference>